<keyword evidence="7" id="KW-1185">Reference proteome</keyword>
<evidence type="ECO:0000256" key="1">
    <source>
        <dbReference type="ARBA" id="ARBA00009437"/>
    </source>
</evidence>
<dbReference type="SUPFAM" id="SSF53850">
    <property type="entry name" value="Periplasmic binding protein-like II"/>
    <property type="match status" value="1"/>
</dbReference>
<dbReference type="EMBL" id="WTUW01000002">
    <property type="protein sequence ID" value="MZR30411.1"/>
    <property type="molecule type" value="Genomic_DNA"/>
</dbReference>
<evidence type="ECO:0000313" key="7">
    <source>
        <dbReference type="Proteomes" id="UP000476030"/>
    </source>
</evidence>
<evidence type="ECO:0000256" key="3">
    <source>
        <dbReference type="ARBA" id="ARBA00023125"/>
    </source>
</evidence>
<dbReference type="PANTHER" id="PTHR30427">
    <property type="entry name" value="TRANSCRIPTIONAL ACTIVATOR PROTEIN LYSR"/>
    <property type="match status" value="1"/>
</dbReference>
<dbReference type="InterPro" id="IPR000847">
    <property type="entry name" value="LysR_HTH_N"/>
</dbReference>
<proteinExistence type="inferred from homology"/>
<protein>
    <submittedName>
        <fullName evidence="6">LysR family transcriptional regulator</fullName>
    </submittedName>
</protein>
<dbReference type="Proteomes" id="UP000476030">
    <property type="component" value="Unassembled WGS sequence"/>
</dbReference>
<dbReference type="GO" id="GO:0043565">
    <property type="term" value="F:sequence-specific DNA binding"/>
    <property type="evidence" value="ECO:0007669"/>
    <property type="project" value="TreeGrafter"/>
</dbReference>
<name>A0A6L8W5Q5_9PROT</name>
<dbReference type="SUPFAM" id="SSF46785">
    <property type="entry name" value="Winged helix' DNA-binding domain"/>
    <property type="match status" value="1"/>
</dbReference>
<dbReference type="Gene3D" id="3.40.190.290">
    <property type="match status" value="1"/>
</dbReference>
<evidence type="ECO:0000259" key="5">
    <source>
        <dbReference type="PROSITE" id="PS50931"/>
    </source>
</evidence>
<keyword evidence="2" id="KW-0805">Transcription regulation</keyword>
<comment type="caution">
    <text evidence="6">The sequence shown here is derived from an EMBL/GenBank/DDBJ whole genome shotgun (WGS) entry which is preliminary data.</text>
</comment>
<gene>
    <name evidence="6" type="ORF">GQE98_07150</name>
</gene>
<reference evidence="6 7" key="1">
    <citation type="submission" date="2019-12" db="EMBL/GenBank/DDBJ databases">
        <title>Snethiella sp. nov. sp. isolated from sea sand.</title>
        <authorList>
            <person name="Kim J."/>
            <person name="Jeong S.E."/>
            <person name="Jung H.S."/>
            <person name="Jeon C.O."/>
        </authorList>
    </citation>
    <scope>NUCLEOTIDE SEQUENCE [LARGE SCALE GENOMIC DNA]</scope>
    <source>
        <strain evidence="6 7">DP05</strain>
    </source>
</reference>
<dbReference type="PROSITE" id="PS50931">
    <property type="entry name" value="HTH_LYSR"/>
    <property type="match status" value="1"/>
</dbReference>
<evidence type="ECO:0000256" key="2">
    <source>
        <dbReference type="ARBA" id="ARBA00023015"/>
    </source>
</evidence>
<dbReference type="GO" id="GO:0010628">
    <property type="term" value="P:positive regulation of gene expression"/>
    <property type="evidence" value="ECO:0007669"/>
    <property type="project" value="TreeGrafter"/>
</dbReference>
<dbReference type="InterPro" id="IPR036388">
    <property type="entry name" value="WH-like_DNA-bd_sf"/>
</dbReference>
<sequence>MRVLSLQRLEIFRTIYETNNISEAARRLKLTQPTVSRHLRDFEASLQIQLFMNESGRIKPTWEAHRLFEECRGSFERLQQIENAISSIREGRGETLSLMSAPSFFASNLLPPAIRDILKAYPAIDVSVDVGNSATQLQALREGTIDIGLVSGLRNIPDIDIHVVGIDRIMVVVSEDHPMANAEVFPLEALEEYSCIMPSPRAPIGGQIARRFEELGVKTNKLMTAVSPAITPGLVQELNCCAILDHLTAAAFSHLSIKIVPLSIDLQFEVQVIESTGSPKRAVTDVYIQSLRQILKDITHSSLDFSQT</sequence>
<feature type="domain" description="HTH lysR-type" evidence="5">
    <location>
        <begin position="4"/>
        <end position="61"/>
    </location>
</feature>
<dbReference type="Pfam" id="PF00126">
    <property type="entry name" value="HTH_1"/>
    <property type="match status" value="1"/>
</dbReference>
<accession>A0A6L8W5Q5</accession>
<dbReference type="InterPro" id="IPR036390">
    <property type="entry name" value="WH_DNA-bd_sf"/>
</dbReference>
<dbReference type="InterPro" id="IPR005119">
    <property type="entry name" value="LysR_subst-bd"/>
</dbReference>
<dbReference type="PANTHER" id="PTHR30427:SF1">
    <property type="entry name" value="TRANSCRIPTIONAL ACTIVATOR PROTEIN LYSR"/>
    <property type="match status" value="1"/>
</dbReference>
<comment type="similarity">
    <text evidence="1">Belongs to the LysR transcriptional regulatory family.</text>
</comment>
<dbReference type="GO" id="GO:0003700">
    <property type="term" value="F:DNA-binding transcription factor activity"/>
    <property type="evidence" value="ECO:0007669"/>
    <property type="project" value="InterPro"/>
</dbReference>
<evidence type="ECO:0000256" key="4">
    <source>
        <dbReference type="ARBA" id="ARBA00023163"/>
    </source>
</evidence>
<dbReference type="RefSeq" id="WP_161314996.1">
    <property type="nucleotide sequence ID" value="NZ_WTUW01000002.1"/>
</dbReference>
<keyword evidence="4" id="KW-0804">Transcription</keyword>
<evidence type="ECO:0000313" key="6">
    <source>
        <dbReference type="EMBL" id="MZR30411.1"/>
    </source>
</evidence>
<organism evidence="6 7">
    <name type="scientific">Sneathiella litorea</name>
    <dbReference type="NCBI Taxonomy" id="2606216"/>
    <lineage>
        <taxon>Bacteria</taxon>
        <taxon>Pseudomonadati</taxon>
        <taxon>Pseudomonadota</taxon>
        <taxon>Alphaproteobacteria</taxon>
        <taxon>Sneathiellales</taxon>
        <taxon>Sneathiellaceae</taxon>
        <taxon>Sneathiella</taxon>
    </lineage>
</organism>
<dbReference type="Pfam" id="PF03466">
    <property type="entry name" value="LysR_substrate"/>
    <property type="match status" value="1"/>
</dbReference>
<keyword evidence="3" id="KW-0238">DNA-binding</keyword>
<dbReference type="Gene3D" id="1.10.10.10">
    <property type="entry name" value="Winged helix-like DNA-binding domain superfamily/Winged helix DNA-binding domain"/>
    <property type="match status" value="1"/>
</dbReference>
<dbReference type="AlphaFoldDB" id="A0A6L8W5Q5"/>